<dbReference type="Proteomes" id="UP000295023">
    <property type="component" value="Unassembled WGS sequence"/>
</dbReference>
<evidence type="ECO:0000259" key="2">
    <source>
        <dbReference type="Pfam" id="PF02371"/>
    </source>
</evidence>
<evidence type="ECO:0000313" key="3">
    <source>
        <dbReference type="EMBL" id="TCZ56592.1"/>
    </source>
</evidence>
<organism evidence="3 4">
    <name type="scientific">Roseicella aquatilis</name>
    <dbReference type="NCBI Taxonomy" id="2527868"/>
    <lineage>
        <taxon>Bacteria</taxon>
        <taxon>Pseudomonadati</taxon>
        <taxon>Pseudomonadota</taxon>
        <taxon>Alphaproteobacteria</taxon>
        <taxon>Acetobacterales</taxon>
        <taxon>Roseomonadaceae</taxon>
        <taxon>Roseicella</taxon>
    </lineage>
</organism>
<dbReference type="InterPro" id="IPR003346">
    <property type="entry name" value="Transposase_20"/>
</dbReference>
<proteinExistence type="predicted"/>
<dbReference type="NCBIfam" id="NF033542">
    <property type="entry name" value="transpos_IS110"/>
    <property type="match status" value="1"/>
</dbReference>
<comment type="caution">
    <text evidence="3">The sequence shown here is derived from an EMBL/GenBank/DDBJ whole genome shotgun (WGS) entry which is preliminary data.</text>
</comment>
<dbReference type="PANTHER" id="PTHR33055">
    <property type="entry name" value="TRANSPOSASE FOR INSERTION SEQUENCE ELEMENT IS1111A"/>
    <property type="match status" value="1"/>
</dbReference>
<dbReference type="GO" id="GO:0004803">
    <property type="term" value="F:transposase activity"/>
    <property type="evidence" value="ECO:0007669"/>
    <property type="project" value="InterPro"/>
</dbReference>
<dbReference type="OrthoDB" id="5289737at2"/>
<protein>
    <submittedName>
        <fullName evidence="3">IS110 family transposase</fullName>
    </submittedName>
</protein>
<evidence type="ECO:0000313" key="4">
    <source>
        <dbReference type="Proteomes" id="UP000295023"/>
    </source>
</evidence>
<dbReference type="InterPro" id="IPR047650">
    <property type="entry name" value="Transpos_IS110"/>
</dbReference>
<dbReference type="Pfam" id="PF01548">
    <property type="entry name" value="DEDD_Tnp_IS110"/>
    <property type="match status" value="1"/>
</dbReference>
<accession>A0A4R4D9U9</accession>
<dbReference type="Pfam" id="PF02371">
    <property type="entry name" value="Transposase_20"/>
    <property type="match status" value="1"/>
</dbReference>
<gene>
    <name evidence="3" type="ORF">EXY23_19560</name>
</gene>
<keyword evidence="4" id="KW-1185">Reference proteome</keyword>
<reference evidence="3 4" key="1">
    <citation type="submission" date="2019-03" db="EMBL/GenBank/DDBJ databases">
        <title>Paracraurococcus aquatilis NE82 genome sequence.</title>
        <authorList>
            <person name="Zhao Y."/>
            <person name="Du Z."/>
        </authorList>
    </citation>
    <scope>NUCLEOTIDE SEQUENCE [LARGE SCALE GENOMIC DNA]</scope>
    <source>
        <strain evidence="3 4">NE82</strain>
    </source>
</reference>
<feature type="domain" description="Transposase IS110-like N-terminal" evidence="1">
    <location>
        <begin position="5"/>
        <end position="160"/>
    </location>
</feature>
<dbReference type="PANTHER" id="PTHR33055:SF3">
    <property type="entry name" value="PUTATIVE TRANSPOSASE FOR IS117-RELATED"/>
    <property type="match status" value="1"/>
</dbReference>
<sequence length="401" mass="43044">MPLFAGLDWGGAGHAVCVVDETGRTVGRIEAGHDAAGLATLLARLKRLASPADLPIAIERPSGLIVDVLVEAGHPVIPIHPNVLKACRPRYRAAGGKSDPGDAYMLADILRTDGHRFRPLALLSDEIRALRALVRGRDDLVAQRVALANQLRALLEGFWPGAAAIFAAIDSPIALAFIRRYPTPDSAARLGEKRLASFMAQNAYCGRRSAAELLARLRAAPAGLAGEAEADAKGEIVRALAGLLERLGAEIARLSSRIEHAVAELPDGRIVMSFPRAGRICAAGILAELGDVRERFPTEEQLAAEAGVCPVTHASGKSRGVVFRWACNKNLRAAVTCFADNSRHASAWAARIYDSARARGCKHAHAVRILARAWLRILWRAWQDRAKYDPAKHLAAANITT</sequence>
<name>A0A4R4D9U9_9PROT</name>
<dbReference type="EMBL" id="SKBM01000022">
    <property type="protein sequence ID" value="TCZ56592.1"/>
    <property type="molecule type" value="Genomic_DNA"/>
</dbReference>
<dbReference type="InterPro" id="IPR002525">
    <property type="entry name" value="Transp_IS110-like_N"/>
</dbReference>
<dbReference type="AlphaFoldDB" id="A0A4R4D9U9"/>
<evidence type="ECO:0000259" key="1">
    <source>
        <dbReference type="Pfam" id="PF01548"/>
    </source>
</evidence>
<dbReference type="GO" id="GO:0003677">
    <property type="term" value="F:DNA binding"/>
    <property type="evidence" value="ECO:0007669"/>
    <property type="project" value="InterPro"/>
</dbReference>
<dbReference type="GO" id="GO:0006313">
    <property type="term" value="P:DNA transposition"/>
    <property type="evidence" value="ECO:0007669"/>
    <property type="project" value="InterPro"/>
</dbReference>
<feature type="domain" description="Transposase IS116/IS110/IS902 C-terminal" evidence="2">
    <location>
        <begin position="269"/>
        <end position="353"/>
    </location>
</feature>